<dbReference type="SMART" id="SM00849">
    <property type="entry name" value="Lactamase_B"/>
    <property type="match status" value="1"/>
</dbReference>
<dbReference type="Proteomes" id="UP000004893">
    <property type="component" value="Unassembled WGS sequence"/>
</dbReference>
<name>C0C2Q6_9FIRM</name>
<dbReference type="STRING" id="553973.CLOHYLEM_06362"/>
<dbReference type="AlphaFoldDB" id="C0C2Q6"/>
<dbReference type="Pfam" id="PF00753">
    <property type="entry name" value="Lactamase_B"/>
    <property type="match status" value="1"/>
</dbReference>
<dbReference type="RefSeq" id="WP_006443723.1">
    <property type="nucleotide sequence ID" value="NZ_CP036524.1"/>
</dbReference>
<proteinExistence type="predicted"/>
<dbReference type="HOGENOM" id="CLU_030571_5_1_9"/>
<dbReference type="SUPFAM" id="SSF56281">
    <property type="entry name" value="Metallo-hydrolase/oxidoreductase"/>
    <property type="match status" value="1"/>
</dbReference>
<dbReference type="PANTHER" id="PTHR42951">
    <property type="entry name" value="METALLO-BETA-LACTAMASE DOMAIN-CONTAINING"/>
    <property type="match status" value="1"/>
</dbReference>
<sequence>MEICNNVHQIRINFNVTDKIERYVYIYLITGRRCYLIDTGTAGCEAKIGRYMEGIGRRLEEVAAVFLTHAHPDHIGSAAALKRITGCKVYAPEKEKAWIENIDLQFKERPIPNFYALAGESVSVDEAAWQGHIISPEPDVTLRAVETPGHSAGSVSYVFEEEQVIFTGDTVPAPDDLPIITDVRESIQSIQKLRTQEHIQYLCPAWDRVYEGRETKKVLDRSGELLDRLRQCVIQTQKRYPGRTAAEKTELIKADMGWGHLDSNPLFAASIKACIE</sequence>
<dbReference type="InterPro" id="IPR036866">
    <property type="entry name" value="RibonucZ/Hydroxyglut_hydro"/>
</dbReference>
<comment type="caution">
    <text evidence="2">The sequence shown here is derived from an EMBL/GenBank/DDBJ whole genome shotgun (WGS) entry which is preliminary data.</text>
</comment>
<reference evidence="2" key="1">
    <citation type="submission" date="2009-02" db="EMBL/GenBank/DDBJ databases">
        <authorList>
            <person name="Fulton L."/>
            <person name="Clifton S."/>
            <person name="Fulton B."/>
            <person name="Xu J."/>
            <person name="Minx P."/>
            <person name="Pepin K.H."/>
            <person name="Johnson M."/>
            <person name="Bhonagiri V."/>
            <person name="Nash W.E."/>
            <person name="Mardis E.R."/>
            <person name="Wilson R.K."/>
        </authorList>
    </citation>
    <scope>NUCLEOTIDE SEQUENCE [LARGE SCALE GENOMIC DNA]</scope>
    <source>
        <strain evidence="2">DSM 15053</strain>
    </source>
</reference>
<dbReference type="Gene3D" id="3.60.15.10">
    <property type="entry name" value="Ribonuclease Z/Hydroxyacylglutathione hydrolase-like"/>
    <property type="match status" value="1"/>
</dbReference>
<gene>
    <name evidence="2" type="ORF">CLOHYLEM_06362</name>
</gene>
<keyword evidence="3" id="KW-1185">Reference proteome</keyword>
<evidence type="ECO:0000313" key="2">
    <source>
        <dbReference type="EMBL" id="EEG73680.1"/>
    </source>
</evidence>
<feature type="domain" description="Metallo-beta-lactamase" evidence="1">
    <location>
        <begin position="23"/>
        <end position="206"/>
    </location>
</feature>
<reference evidence="2" key="2">
    <citation type="submission" date="2013-06" db="EMBL/GenBank/DDBJ databases">
        <title>Draft genome sequence of Clostridium hylemonae (DSM 15053).</title>
        <authorList>
            <person name="Sudarsanam P."/>
            <person name="Ley R."/>
            <person name="Guruge J."/>
            <person name="Turnbaugh P.J."/>
            <person name="Mahowald M."/>
            <person name="Liep D."/>
            <person name="Gordon J."/>
        </authorList>
    </citation>
    <scope>NUCLEOTIDE SEQUENCE</scope>
    <source>
        <strain evidence="2">DSM 15053</strain>
    </source>
</reference>
<dbReference type="PANTHER" id="PTHR42951:SF17">
    <property type="entry name" value="METALLO-BETA-LACTAMASE DOMAIN-CONTAINING PROTEIN"/>
    <property type="match status" value="1"/>
</dbReference>
<organism evidence="2 3">
    <name type="scientific">[Clostridium] hylemonae DSM 15053</name>
    <dbReference type="NCBI Taxonomy" id="553973"/>
    <lineage>
        <taxon>Bacteria</taxon>
        <taxon>Bacillati</taxon>
        <taxon>Bacillota</taxon>
        <taxon>Clostridia</taxon>
        <taxon>Lachnospirales</taxon>
        <taxon>Lachnospiraceae</taxon>
    </lineage>
</organism>
<dbReference type="EMBL" id="ABYI02000023">
    <property type="protein sequence ID" value="EEG73680.1"/>
    <property type="molecule type" value="Genomic_DNA"/>
</dbReference>
<dbReference type="InterPro" id="IPR050855">
    <property type="entry name" value="NDM-1-like"/>
</dbReference>
<dbReference type="OrthoDB" id="9802248at2"/>
<evidence type="ECO:0000259" key="1">
    <source>
        <dbReference type="SMART" id="SM00849"/>
    </source>
</evidence>
<accession>C0C2Q6</accession>
<dbReference type="eggNOG" id="COG0491">
    <property type="taxonomic scope" value="Bacteria"/>
</dbReference>
<protein>
    <submittedName>
        <fullName evidence="2">Metallo-beta-lactamase domain protein</fullName>
    </submittedName>
</protein>
<dbReference type="InterPro" id="IPR001279">
    <property type="entry name" value="Metallo-B-lactamas"/>
</dbReference>
<evidence type="ECO:0000313" key="3">
    <source>
        <dbReference type="Proteomes" id="UP000004893"/>
    </source>
</evidence>